<comment type="caution">
    <text evidence="1">The sequence shown here is derived from an EMBL/GenBank/DDBJ whole genome shotgun (WGS) entry which is preliminary data.</text>
</comment>
<name>A0ACB8TWX4_9APHY</name>
<sequence length="285" mass="32571">MRNKPYTRLDMIGRGGTSRVYKVVSPGNEILALKRVQIDHSEPETMNGYMNEIRLLKRLDGNDRIIRLIDSDTKTTGSNKALLLLLMELGEIDVAKLLQEQQKRPVDFVWVAYYFKQMLEAVHVIHEEKIIHSDLKPANFVLVKGQLKLIDFGIANAIANDTTNVHRDHQVGTVNYMSPETIENPDGRVSERHFKVGRASDVWSLGCILYQMVYGHPPFHYCSGIVQKMKAIPDPNVPIQFPTTAIINTMKRCLARNAKERATIPELLMENWLTMRERELSISAF</sequence>
<gene>
    <name evidence="1" type="ORF">BDY19DRAFT_986576</name>
</gene>
<reference evidence="1" key="1">
    <citation type="journal article" date="2021" name="Environ. Microbiol.">
        <title>Gene family expansions and transcriptome signatures uncover fungal adaptations to wood decay.</title>
        <authorList>
            <person name="Hage H."/>
            <person name="Miyauchi S."/>
            <person name="Viragh M."/>
            <person name="Drula E."/>
            <person name="Min B."/>
            <person name="Chaduli D."/>
            <person name="Navarro D."/>
            <person name="Favel A."/>
            <person name="Norest M."/>
            <person name="Lesage-Meessen L."/>
            <person name="Balint B."/>
            <person name="Merenyi Z."/>
            <person name="de Eugenio L."/>
            <person name="Morin E."/>
            <person name="Martinez A.T."/>
            <person name="Baldrian P."/>
            <person name="Stursova M."/>
            <person name="Martinez M.J."/>
            <person name="Novotny C."/>
            <person name="Magnuson J.K."/>
            <person name="Spatafora J.W."/>
            <person name="Maurice S."/>
            <person name="Pangilinan J."/>
            <person name="Andreopoulos W."/>
            <person name="LaButti K."/>
            <person name="Hundley H."/>
            <person name="Na H."/>
            <person name="Kuo A."/>
            <person name="Barry K."/>
            <person name="Lipzen A."/>
            <person name="Henrissat B."/>
            <person name="Riley R."/>
            <person name="Ahrendt S."/>
            <person name="Nagy L.G."/>
            <person name="Grigoriev I.V."/>
            <person name="Martin F."/>
            <person name="Rosso M.N."/>
        </authorList>
    </citation>
    <scope>NUCLEOTIDE SEQUENCE</scope>
    <source>
        <strain evidence="1">CBS 384.51</strain>
    </source>
</reference>
<proteinExistence type="predicted"/>
<protein>
    <submittedName>
        <fullName evidence="1">Kinase-like domain-containing protein</fullName>
    </submittedName>
</protein>
<dbReference type="Proteomes" id="UP001055072">
    <property type="component" value="Unassembled WGS sequence"/>
</dbReference>
<organism evidence="1 2">
    <name type="scientific">Irpex rosettiformis</name>
    <dbReference type="NCBI Taxonomy" id="378272"/>
    <lineage>
        <taxon>Eukaryota</taxon>
        <taxon>Fungi</taxon>
        <taxon>Dikarya</taxon>
        <taxon>Basidiomycota</taxon>
        <taxon>Agaricomycotina</taxon>
        <taxon>Agaricomycetes</taxon>
        <taxon>Polyporales</taxon>
        <taxon>Irpicaceae</taxon>
        <taxon>Irpex</taxon>
    </lineage>
</organism>
<accession>A0ACB8TWX4</accession>
<dbReference type="EMBL" id="MU274923">
    <property type="protein sequence ID" value="KAI0086577.1"/>
    <property type="molecule type" value="Genomic_DNA"/>
</dbReference>
<evidence type="ECO:0000313" key="2">
    <source>
        <dbReference type="Proteomes" id="UP001055072"/>
    </source>
</evidence>
<keyword evidence="2" id="KW-1185">Reference proteome</keyword>
<evidence type="ECO:0000313" key="1">
    <source>
        <dbReference type="EMBL" id="KAI0086577.1"/>
    </source>
</evidence>